<dbReference type="AlphaFoldDB" id="A0AAV4Q0L1"/>
<evidence type="ECO:0000313" key="1">
    <source>
        <dbReference type="EMBL" id="GIY02854.1"/>
    </source>
</evidence>
<accession>A0AAV4Q0L1</accession>
<proteinExistence type="predicted"/>
<keyword evidence="2" id="KW-1185">Reference proteome</keyword>
<comment type="caution">
    <text evidence="1">The sequence shown here is derived from an EMBL/GenBank/DDBJ whole genome shotgun (WGS) entry which is preliminary data.</text>
</comment>
<protein>
    <recommendedName>
        <fullName evidence="3">TIL domain-containing protein</fullName>
    </recommendedName>
</protein>
<name>A0AAV4Q0L1_CAEEX</name>
<reference evidence="1 2" key="1">
    <citation type="submission" date="2021-06" db="EMBL/GenBank/DDBJ databases">
        <title>Caerostris extrusa draft genome.</title>
        <authorList>
            <person name="Kono N."/>
            <person name="Arakawa K."/>
        </authorList>
    </citation>
    <scope>NUCLEOTIDE SEQUENCE [LARGE SCALE GENOMIC DNA]</scope>
</reference>
<dbReference type="EMBL" id="BPLR01005512">
    <property type="protein sequence ID" value="GIY02854.1"/>
    <property type="molecule type" value="Genomic_DNA"/>
</dbReference>
<evidence type="ECO:0000313" key="2">
    <source>
        <dbReference type="Proteomes" id="UP001054945"/>
    </source>
</evidence>
<evidence type="ECO:0008006" key="3">
    <source>
        <dbReference type="Google" id="ProtNLM"/>
    </source>
</evidence>
<organism evidence="1 2">
    <name type="scientific">Caerostris extrusa</name>
    <name type="common">Bark spider</name>
    <name type="synonym">Caerostris bankana</name>
    <dbReference type="NCBI Taxonomy" id="172846"/>
    <lineage>
        <taxon>Eukaryota</taxon>
        <taxon>Metazoa</taxon>
        <taxon>Ecdysozoa</taxon>
        <taxon>Arthropoda</taxon>
        <taxon>Chelicerata</taxon>
        <taxon>Arachnida</taxon>
        <taxon>Araneae</taxon>
        <taxon>Araneomorphae</taxon>
        <taxon>Entelegynae</taxon>
        <taxon>Araneoidea</taxon>
        <taxon>Araneidae</taxon>
        <taxon>Caerostris</taxon>
    </lineage>
</organism>
<dbReference type="Proteomes" id="UP001054945">
    <property type="component" value="Unassembled WGS sequence"/>
</dbReference>
<sequence>MLNSGNNTSRRGLPSLQVHKRHSLISSGDVSFRFWGGVGYIPSPSIHRFPEKEFQLDIPGSKCPIHSSALDECKCQSFPAAWCNFQRTCMRVFDRNCECSFSLLVDDSAICGPGSCKK</sequence>
<gene>
    <name evidence="1" type="ORF">CEXT_18641</name>
</gene>